<organism evidence="6 7">
    <name type="scientific">Tritonibacter litoralis</name>
    <dbReference type="NCBI Taxonomy" id="2662264"/>
    <lineage>
        <taxon>Bacteria</taxon>
        <taxon>Pseudomonadati</taxon>
        <taxon>Pseudomonadota</taxon>
        <taxon>Alphaproteobacteria</taxon>
        <taxon>Rhodobacterales</taxon>
        <taxon>Paracoccaceae</taxon>
        <taxon>Tritonibacter</taxon>
    </lineage>
</organism>
<proteinExistence type="inferred from homology"/>
<evidence type="ECO:0000256" key="1">
    <source>
        <dbReference type="ARBA" id="ARBA00004442"/>
    </source>
</evidence>
<dbReference type="Proteomes" id="UP000444174">
    <property type="component" value="Unassembled WGS sequence"/>
</dbReference>
<protein>
    <submittedName>
        <fullName evidence="6">MipA/OmpV family protein</fullName>
    </submittedName>
</protein>
<accession>A0A843YBY3</accession>
<evidence type="ECO:0000313" key="6">
    <source>
        <dbReference type="EMBL" id="MQQ08471.1"/>
    </source>
</evidence>
<evidence type="ECO:0000256" key="2">
    <source>
        <dbReference type="ARBA" id="ARBA00005722"/>
    </source>
</evidence>
<evidence type="ECO:0000256" key="4">
    <source>
        <dbReference type="ARBA" id="ARBA00023136"/>
    </source>
</evidence>
<dbReference type="AlphaFoldDB" id="A0A843YBY3"/>
<keyword evidence="7" id="KW-1185">Reference proteome</keyword>
<comment type="subcellular location">
    <subcellularLocation>
        <location evidence="1">Cell outer membrane</location>
    </subcellularLocation>
</comment>
<dbReference type="EMBL" id="WIBF01000004">
    <property type="protein sequence ID" value="MQQ08471.1"/>
    <property type="molecule type" value="Genomic_DNA"/>
</dbReference>
<dbReference type="PANTHER" id="PTHR38776">
    <property type="entry name" value="MLTA-INTERACTING PROTEIN-RELATED"/>
    <property type="match status" value="1"/>
</dbReference>
<dbReference type="InterPro" id="IPR010583">
    <property type="entry name" value="MipA"/>
</dbReference>
<evidence type="ECO:0000313" key="7">
    <source>
        <dbReference type="Proteomes" id="UP000444174"/>
    </source>
</evidence>
<dbReference type="PANTHER" id="PTHR38776:SF1">
    <property type="entry name" value="MLTA-INTERACTING PROTEIN-RELATED"/>
    <property type="match status" value="1"/>
</dbReference>
<keyword evidence="5" id="KW-0998">Cell outer membrane</keyword>
<name>A0A843YBY3_9RHOB</name>
<dbReference type="GO" id="GO:0009279">
    <property type="term" value="C:cell outer membrane"/>
    <property type="evidence" value="ECO:0007669"/>
    <property type="project" value="UniProtKB-SubCell"/>
</dbReference>
<gene>
    <name evidence="6" type="ORF">GFB49_08420</name>
</gene>
<reference evidence="6 7" key="1">
    <citation type="submission" date="2019-10" db="EMBL/GenBank/DDBJ databases">
        <title>Epibacterium sp. nov., isolated from seawater.</title>
        <authorList>
            <person name="Zhang X."/>
            <person name="Li N."/>
        </authorList>
    </citation>
    <scope>NUCLEOTIDE SEQUENCE [LARGE SCALE GENOMIC DNA]</scope>
    <source>
        <strain evidence="6 7">SM1979</strain>
    </source>
</reference>
<keyword evidence="4" id="KW-0472">Membrane</keyword>
<comment type="similarity">
    <text evidence="2">Belongs to the MipA/OmpV family.</text>
</comment>
<keyword evidence="3" id="KW-0732">Signal</keyword>
<evidence type="ECO:0000256" key="5">
    <source>
        <dbReference type="ARBA" id="ARBA00023237"/>
    </source>
</evidence>
<evidence type="ECO:0000256" key="3">
    <source>
        <dbReference type="ARBA" id="ARBA00022729"/>
    </source>
</evidence>
<comment type="caution">
    <text evidence="6">The sequence shown here is derived from an EMBL/GenBank/DDBJ whole genome shotgun (WGS) entry which is preliminary data.</text>
</comment>
<dbReference type="RefSeq" id="WP_153215421.1">
    <property type="nucleotide sequence ID" value="NZ_WIBF01000004.1"/>
</dbReference>
<sequence length="262" mass="27902">MNLDIPSHARAATSFAILVSLIAPAAHAQDRGVRGAVGLGVSYGPTFLGSDEQESNLIPILDLEIGRYGFLNQRGLGLQNSNKFGSGDLKYGFGLGYDFEERIAADEPNLNGLPDIEAGAIATLFVEYETGPLTYGVELQHGLSDEGSDGTQVKLFGTYSAQVNNRMRLSATPYFIWADDSWMDTYFSVTPTQSVASGLATFDANSGVAQGGIVLTGSYALRPRTILFTSLDVSTLTGDAKDSSVSLEDTQTSLTAGVLFRF</sequence>
<dbReference type="Pfam" id="PF06629">
    <property type="entry name" value="MipA"/>
    <property type="match status" value="1"/>
</dbReference>